<accession>A0A0W0XHB9</accession>
<dbReference type="PATRIC" id="fig|29423.5.peg.286"/>
<reference evidence="3 4" key="1">
    <citation type="submission" date="2015-11" db="EMBL/GenBank/DDBJ databases">
        <title>Genomic analysis of 38 Legionella species identifies large and diverse effector repertoires.</title>
        <authorList>
            <person name="Burstein D."/>
            <person name="Amaro F."/>
            <person name="Zusman T."/>
            <person name="Lifshitz Z."/>
            <person name="Cohen O."/>
            <person name="Gilbert J.A."/>
            <person name="Pupko T."/>
            <person name="Shuman H.A."/>
            <person name="Segal G."/>
        </authorList>
    </citation>
    <scope>NUCLEOTIDE SEQUENCE [LARGE SCALE GENOMIC DNA]</scope>
    <source>
        <strain evidence="3 4">Oak Ridge-10</strain>
    </source>
</reference>
<proteinExistence type="inferred from homology"/>
<dbReference type="EMBL" id="LNYP01000005">
    <property type="protein sequence ID" value="KTD44017.1"/>
    <property type="molecule type" value="Genomic_DNA"/>
</dbReference>
<name>A0A0W0XHB9_9GAMM</name>
<dbReference type="AlphaFoldDB" id="A0A0W0XHB9"/>
<dbReference type="Proteomes" id="UP000054858">
    <property type="component" value="Unassembled WGS sequence"/>
</dbReference>
<gene>
    <name evidence="3" type="ORF">Loak_0277</name>
</gene>
<comment type="caution">
    <text evidence="3">The sequence shown here is derived from an EMBL/GenBank/DDBJ whole genome shotgun (WGS) entry which is preliminary data.</text>
</comment>
<organism evidence="3 4">
    <name type="scientific">Legionella oakridgensis</name>
    <dbReference type="NCBI Taxonomy" id="29423"/>
    <lineage>
        <taxon>Bacteria</taxon>
        <taxon>Pseudomonadati</taxon>
        <taxon>Pseudomonadota</taxon>
        <taxon>Gammaproteobacteria</taxon>
        <taxon>Legionellales</taxon>
        <taxon>Legionellaceae</taxon>
        <taxon>Legionella</taxon>
    </lineage>
</organism>
<feature type="signal peptide" evidence="2">
    <location>
        <begin position="1"/>
        <end position="18"/>
    </location>
</feature>
<dbReference type="PANTHER" id="PTHR22835:SF659">
    <property type="entry name" value="GDSL LIPASE_ACYLHYDROLASE, PUTATIVE (AFU_ORTHOLOGUE AFUA_2G00510)-RELATED"/>
    <property type="match status" value="1"/>
</dbReference>
<dbReference type="GO" id="GO:0016788">
    <property type="term" value="F:hydrolase activity, acting on ester bonds"/>
    <property type="evidence" value="ECO:0007669"/>
    <property type="project" value="InterPro"/>
</dbReference>
<dbReference type="CDD" id="cd01846">
    <property type="entry name" value="fatty_acyltransferase_like"/>
    <property type="match status" value="1"/>
</dbReference>
<protein>
    <submittedName>
        <fullName evidence="3">Lysophospholipase A</fullName>
    </submittedName>
</protein>
<dbReference type="Pfam" id="PF00657">
    <property type="entry name" value="Lipase_GDSL"/>
    <property type="match status" value="1"/>
</dbReference>
<feature type="chain" id="PRO_5006916528" evidence="2">
    <location>
        <begin position="19"/>
        <end position="314"/>
    </location>
</feature>
<dbReference type="PANTHER" id="PTHR22835">
    <property type="entry name" value="ZINC FINGER FYVE DOMAIN CONTAINING PROTEIN"/>
    <property type="match status" value="1"/>
</dbReference>
<dbReference type="InterPro" id="IPR036514">
    <property type="entry name" value="SGNH_hydro_sf"/>
</dbReference>
<evidence type="ECO:0000256" key="1">
    <source>
        <dbReference type="ARBA" id="ARBA00008668"/>
    </source>
</evidence>
<keyword evidence="2" id="KW-0732">Signal</keyword>
<dbReference type="NCBIfam" id="NF045906">
    <property type="entry name" value="LysophlipPlaALeg"/>
    <property type="match status" value="1"/>
</dbReference>
<evidence type="ECO:0000313" key="3">
    <source>
        <dbReference type="EMBL" id="KTD44017.1"/>
    </source>
</evidence>
<sequence>MKILITACALLFSSLVSAMPLNKIVVFGDSLSDNGNLYEYMKHQFPQDPPYFQGRFSNGPVWIELLTSTYFPEDSASHLQDYAFGGAGVLDEEDDDPDSALFTLRREVDSYLLAHHDRADENSLYVVWIGSNNYLAIPEDSEKALNTVLGGIQRDIKRLIEKGAKNILIVNLPDLGQTPAAYDFNETERLSYLSEEHNSRLRKNVSELEKEHPDVRWIYLDVGEIFHDAITSPEKYGFSASKIKGTCYDAEVTDEPSSQTMLKLASRVEALPGQGTDPCEGYLFFDPVHPTALAHQIMANISKTLLDEKGVEFG</sequence>
<dbReference type="InterPro" id="IPR001087">
    <property type="entry name" value="GDSL"/>
</dbReference>
<evidence type="ECO:0000313" key="4">
    <source>
        <dbReference type="Proteomes" id="UP000054858"/>
    </source>
</evidence>
<evidence type="ECO:0000256" key="2">
    <source>
        <dbReference type="SAM" id="SignalP"/>
    </source>
</evidence>
<dbReference type="RefSeq" id="WP_025385183.1">
    <property type="nucleotide sequence ID" value="NZ_KV441805.1"/>
</dbReference>
<comment type="similarity">
    <text evidence="1">Belongs to the 'GDSL' lipolytic enzyme family.</text>
</comment>
<dbReference type="SUPFAM" id="SSF52266">
    <property type="entry name" value="SGNH hydrolase"/>
    <property type="match status" value="1"/>
</dbReference>
<dbReference type="Gene3D" id="3.40.50.1110">
    <property type="entry name" value="SGNH hydrolase"/>
    <property type="match status" value="1"/>
</dbReference>